<evidence type="ECO:0000313" key="3">
    <source>
        <dbReference type="EMBL" id="HGU34617.1"/>
    </source>
</evidence>
<proteinExistence type="predicted"/>
<keyword evidence="1" id="KW-0472">Membrane</keyword>
<sequence>MPPHPFDPPLPMQKADPVKRILALLVDAAIAAILCLVPFLGHLLGGAYLLLRDALPIPALGNRSVGKHLFALGLIKPAIRQDPRQDYWISIQRNWMFALGPLVYFLVFIPFLGWLLDLLLISASAIFCIVETVMIFTDPRGIRIGDRMAGTQVIEME</sequence>
<protein>
    <recommendedName>
        <fullName evidence="4">RDD domain-containing protein</fullName>
    </recommendedName>
</protein>
<dbReference type="EMBL" id="DSUH01000095">
    <property type="protein sequence ID" value="HGU32056.1"/>
    <property type="molecule type" value="Genomic_DNA"/>
</dbReference>
<comment type="caution">
    <text evidence="2">The sequence shown here is derived from an EMBL/GenBank/DDBJ whole genome shotgun (WGS) entry which is preliminary data.</text>
</comment>
<feature type="transmembrane region" description="Helical" evidence="1">
    <location>
        <begin position="20"/>
        <end position="51"/>
    </location>
</feature>
<organism evidence="2">
    <name type="scientific">Desulfatirhabdium butyrativorans</name>
    <dbReference type="NCBI Taxonomy" id="340467"/>
    <lineage>
        <taxon>Bacteria</taxon>
        <taxon>Pseudomonadati</taxon>
        <taxon>Thermodesulfobacteriota</taxon>
        <taxon>Desulfobacteria</taxon>
        <taxon>Desulfobacterales</taxon>
        <taxon>Desulfatirhabdiaceae</taxon>
        <taxon>Desulfatirhabdium</taxon>
    </lineage>
</organism>
<gene>
    <name evidence="2" type="ORF">ENS29_04280</name>
    <name evidence="3" type="ORF">ENS29_17500</name>
</gene>
<reference evidence="2" key="1">
    <citation type="journal article" date="2020" name="mSystems">
        <title>Genome- and Community-Level Interaction Insights into Carbon Utilization and Element Cycling Functions of Hydrothermarchaeota in Hydrothermal Sediment.</title>
        <authorList>
            <person name="Zhou Z."/>
            <person name="Liu Y."/>
            <person name="Xu W."/>
            <person name="Pan J."/>
            <person name="Luo Z.H."/>
            <person name="Li M."/>
        </authorList>
    </citation>
    <scope>NUCLEOTIDE SEQUENCE [LARGE SCALE GENOMIC DNA]</scope>
    <source>
        <strain evidence="2">SpSt-477</strain>
    </source>
</reference>
<evidence type="ECO:0008006" key="4">
    <source>
        <dbReference type="Google" id="ProtNLM"/>
    </source>
</evidence>
<feature type="transmembrane region" description="Helical" evidence="1">
    <location>
        <begin position="94"/>
        <end position="112"/>
    </location>
</feature>
<evidence type="ECO:0000256" key="1">
    <source>
        <dbReference type="SAM" id="Phobius"/>
    </source>
</evidence>
<keyword evidence="1" id="KW-1133">Transmembrane helix</keyword>
<dbReference type="AlphaFoldDB" id="A0A7C4RR55"/>
<keyword evidence="1" id="KW-0812">Transmembrane</keyword>
<name>A0A7C4RR55_9BACT</name>
<feature type="transmembrane region" description="Helical" evidence="1">
    <location>
        <begin position="118"/>
        <end position="137"/>
    </location>
</feature>
<evidence type="ECO:0000313" key="2">
    <source>
        <dbReference type="EMBL" id="HGU32056.1"/>
    </source>
</evidence>
<accession>A0A7C4RR55</accession>
<dbReference type="EMBL" id="DSUH01000398">
    <property type="protein sequence ID" value="HGU34617.1"/>
    <property type="molecule type" value="Genomic_DNA"/>
</dbReference>